<organism evidence="1 2">
    <name type="scientific">Candidatus Neptunichlamydia vexilliferae</name>
    <dbReference type="NCBI Taxonomy" id="1651774"/>
    <lineage>
        <taxon>Bacteria</taxon>
        <taxon>Pseudomonadati</taxon>
        <taxon>Chlamydiota</taxon>
        <taxon>Chlamydiia</taxon>
        <taxon>Parachlamydiales</taxon>
        <taxon>Simkaniaceae</taxon>
        <taxon>Candidatus Neptunichlamydia</taxon>
    </lineage>
</organism>
<reference evidence="1 2" key="1">
    <citation type="submission" date="2020-01" db="EMBL/GenBank/DDBJ databases">
        <title>Draft genome sequence of Cand. Neptunochlamydia vexilliferae K9.</title>
        <authorList>
            <person name="Schulz F."/>
            <person name="Koestlbacher S."/>
            <person name="Wascher F."/>
            <person name="Pizzetti I."/>
            <person name="Horn M."/>
        </authorList>
    </citation>
    <scope>NUCLEOTIDE SEQUENCE [LARGE SCALE GENOMIC DNA]</scope>
    <source>
        <strain evidence="1 2">K9</strain>
    </source>
</reference>
<gene>
    <name evidence="1" type="ORF">NEPTK9_000352</name>
</gene>
<evidence type="ECO:0000313" key="1">
    <source>
        <dbReference type="EMBL" id="MBF5058853.1"/>
    </source>
</evidence>
<protein>
    <recommendedName>
        <fullName evidence="3">Transcription factor CBF/NF-Y/archaeal histone domain-containing protein</fullName>
    </recommendedName>
</protein>
<comment type="caution">
    <text evidence="1">The sequence shown here is derived from an EMBL/GenBank/DDBJ whole genome shotgun (WGS) entry which is preliminary data.</text>
</comment>
<dbReference type="RefSeq" id="WP_194847143.1">
    <property type="nucleotide sequence ID" value="NZ_JAAEJV010000005.1"/>
</dbReference>
<dbReference type="EMBL" id="JAAEJV010000005">
    <property type="protein sequence ID" value="MBF5058853.1"/>
    <property type="molecule type" value="Genomic_DNA"/>
</dbReference>
<proteinExistence type="predicted"/>
<accession>A0ABS0AXK0</accession>
<evidence type="ECO:0008006" key="3">
    <source>
        <dbReference type="Google" id="ProtNLM"/>
    </source>
</evidence>
<dbReference type="SUPFAM" id="SSF47113">
    <property type="entry name" value="Histone-fold"/>
    <property type="match status" value="1"/>
</dbReference>
<name>A0ABS0AXK0_9BACT</name>
<sequence>MEILVVVSKVKKYIKDKAGMSTSASAAEALTRIVEREVAKAINNAQADGRKTVMDRDFEVSESNL</sequence>
<keyword evidence="2" id="KW-1185">Reference proteome</keyword>
<evidence type="ECO:0000313" key="2">
    <source>
        <dbReference type="Proteomes" id="UP001194714"/>
    </source>
</evidence>
<dbReference type="Proteomes" id="UP001194714">
    <property type="component" value="Unassembled WGS sequence"/>
</dbReference>
<dbReference type="InterPro" id="IPR009072">
    <property type="entry name" value="Histone-fold"/>
</dbReference>